<feature type="domain" description="Dockerin" evidence="13">
    <location>
        <begin position="854"/>
        <end position="922"/>
    </location>
</feature>
<evidence type="ECO:0000256" key="7">
    <source>
        <dbReference type="ARBA" id="ARBA00023001"/>
    </source>
</evidence>
<evidence type="ECO:0000256" key="3">
    <source>
        <dbReference type="ARBA" id="ARBA00012706"/>
    </source>
</evidence>
<dbReference type="Pfam" id="PF26410">
    <property type="entry name" value="GH5_mannosidase"/>
    <property type="match status" value="1"/>
</dbReference>
<dbReference type="PANTHER" id="PTHR31451">
    <property type="match status" value="1"/>
</dbReference>
<keyword evidence="6" id="KW-0378">Hydrolase</keyword>
<dbReference type="InterPro" id="IPR005087">
    <property type="entry name" value="CBM11"/>
</dbReference>
<dbReference type="GO" id="GO:0030245">
    <property type="term" value="P:cellulose catabolic process"/>
    <property type="evidence" value="ECO:0007669"/>
    <property type="project" value="UniProtKB-KW"/>
</dbReference>
<dbReference type="Pfam" id="PF03442">
    <property type="entry name" value="CBM_X2"/>
    <property type="match status" value="2"/>
</dbReference>
<organism evidence="14 15">
    <name type="scientific">Ruminococcus callidus ATCC 27760</name>
    <dbReference type="NCBI Taxonomy" id="411473"/>
    <lineage>
        <taxon>Bacteria</taxon>
        <taxon>Bacillati</taxon>
        <taxon>Bacillota</taxon>
        <taxon>Clostridia</taxon>
        <taxon>Eubacteriales</taxon>
        <taxon>Oscillospiraceae</taxon>
        <taxon>Ruminococcus</taxon>
    </lineage>
</organism>
<keyword evidence="15" id="KW-1185">Reference proteome</keyword>
<evidence type="ECO:0000259" key="13">
    <source>
        <dbReference type="PROSITE" id="PS51766"/>
    </source>
</evidence>
<gene>
    <name evidence="14" type="ORF">RUMCAL_03339</name>
</gene>
<feature type="signal peptide" evidence="12">
    <location>
        <begin position="1"/>
        <end position="31"/>
    </location>
</feature>
<dbReference type="InterPro" id="IPR002105">
    <property type="entry name" value="Dockerin_1_rpt"/>
</dbReference>
<dbReference type="GO" id="GO:0005576">
    <property type="term" value="C:extracellular region"/>
    <property type="evidence" value="ECO:0007669"/>
    <property type="project" value="UniProtKB-SubCell"/>
</dbReference>
<dbReference type="eggNOG" id="COG4124">
    <property type="taxonomic scope" value="Bacteria"/>
</dbReference>
<dbReference type="CDD" id="cd14256">
    <property type="entry name" value="Dockerin_I"/>
    <property type="match status" value="1"/>
</dbReference>
<keyword evidence="5 12" id="KW-0732">Signal</keyword>
<dbReference type="Pfam" id="PF00404">
    <property type="entry name" value="Dockerin_1"/>
    <property type="match status" value="1"/>
</dbReference>
<dbReference type="InterPro" id="IPR008979">
    <property type="entry name" value="Galactose-bd-like_sf"/>
</dbReference>
<dbReference type="PANTHER" id="PTHR31451:SF39">
    <property type="entry name" value="MANNAN ENDO-1,4-BETA-MANNOSIDASE 1"/>
    <property type="match status" value="1"/>
</dbReference>
<evidence type="ECO:0000256" key="9">
    <source>
        <dbReference type="ARBA" id="ARBA00023295"/>
    </source>
</evidence>
<dbReference type="OrthoDB" id="9801493at2"/>
<dbReference type="InterPro" id="IPR001547">
    <property type="entry name" value="Glyco_hydro_5"/>
</dbReference>
<feature type="region of interest" description="Disordered" evidence="11">
    <location>
        <begin position="795"/>
        <end position="843"/>
    </location>
</feature>
<dbReference type="SUPFAM" id="SSF49785">
    <property type="entry name" value="Galactose-binding domain-like"/>
    <property type="match status" value="1"/>
</dbReference>
<dbReference type="InterPro" id="IPR016134">
    <property type="entry name" value="Dockerin_dom"/>
</dbReference>
<evidence type="ECO:0000256" key="1">
    <source>
        <dbReference type="ARBA" id="ARBA00001678"/>
    </source>
</evidence>
<dbReference type="InterPro" id="IPR036439">
    <property type="entry name" value="Dockerin_dom_sf"/>
</dbReference>
<dbReference type="SUPFAM" id="SSF63446">
    <property type="entry name" value="Type I dockerin domain"/>
    <property type="match status" value="1"/>
</dbReference>
<evidence type="ECO:0000256" key="10">
    <source>
        <dbReference type="ARBA" id="ARBA00023326"/>
    </source>
</evidence>
<dbReference type="Gene3D" id="3.20.20.80">
    <property type="entry name" value="Glycosidases"/>
    <property type="match status" value="1"/>
</dbReference>
<dbReference type="PATRIC" id="fig|411473.3.peg.2803"/>
<dbReference type="InterPro" id="IPR014756">
    <property type="entry name" value="Ig_E-set"/>
</dbReference>
<dbReference type="EC" id="3.2.1.78" evidence="3"/>
<dbReference type="PROSITE" id="PS51766">
    <property type="entry name" value="DOCKERIN"/>
    <property type="match status" value="1"/>
</dbReference>
<dbReference type="RefSeq" id="WP_021681649.1">
    <property type="nucleotide sequence ID" value="NZ_KI260360.1"/>
</dbReference>
<evidence type="ECO:0000256" key="11">
    <source>
        <dbReference type="SAM" id="MobiDB-lite"/>
    </source>
</evidence>
<dbReference type="Pfam" id="PF03425">
    <property type="entry name" value="CBM_11"/>
    <property type="match status" value="1"/>
</dbReference>
<sequence length="925" mass="101580">MKKKWIAAISSVVLGCSTVMMPFASSFTVNAADTRSGFVTTNGTQFMLDGSTFYYAGTNNYYLNFKPKESVDAVLEDAAEMGLKVVRTWGNLDAGVKTDKVSDKGYTVFTDNVDGSGEKEGVYYQYFDADLGRPVVNEGEDGLQKLDYALYKAEQEGIKLLITFTNNWEAFGGMGQYVQWAKLAGENVSGHDDFYTNETIKGWYKDYIKTLLNHENVYTGVKYKDDPTIFSWELANEPRCESDAGCENNTVVKWATEMSAYVKSIDDNHMLAVGDEGFYNYGYNDFPEGDHKYVYHGSSGMDYLQLTSIPDIDFGTLHVYCDQWGLTKEQGEFWFKKHGEDTAAMNKPLIAEEFGWKDQGERADVYTDWFNIFEGNTYEGVEFAGTNYWMLASMDGGSLYQDYDGYTVYFRDYPKTNDARDVIMAHAERMNARNAQNSVSPKKADFDIVNPKDVTLQATIKLGSISGLQLDDTALTADTDYSISGTTVTISKNALQSLELGNHKVTLLTTEGAQPTALIRVYDSTAEEQSRSVIDDFESYADSKAVAAAYQQNSSGDSLTLSLDTEHVKNGKAALKYDYSVTDGGAGYCGATKNLGSADWTGFDGIRFWILSDGSNRETTFQFVDGAGAYWESVQKVTAEEGWTEVKIPFSDFYVQQWGTAAETPTLSGVKEFSLYTGQNGNPGTGVWYFDDIGLYHDGTVTVPDAEATETEATFDPQDPTDIIFTIITNGHVLTGITEDGNALQQGTDYAVNGSQFRFNRSYLETLTEGKHTLHVTFATCPDVVLTIQVLGQSGTTETTVTTTEETTTTETETTSSAADTTSEIASSESTTETVASTTETTAQTTASSSEVLGQVLYGDVNLDGRVDITDAVLLNKATAGVVTLNDTARQNADCDADGMTDTNDATVLLRFLVQIINNLPEMAE</sequence>
<dbReference type="eggNOG" id="COG3934">
    <property type="taxonomic scope" value="Bacteria"/>
</dbReference>
<keyword evidence="10" id="KW-0624">Polysaccharide degradation</keyword>
<protein>
    <recommendedName>
        <fullName evidence="3">mannan endo-1,4-beta-mannosidase</fullName>
        <ecNumber evidence="3">3.2.1.78</ecNumber>
    </recommendedName>
</protein>
<proteinExistence type="predicted"/>
<dbReference type="SUPFAM" id="SSF81296">
    <property type="entry name" value="E set domains"/>
    <property type="match status" value="2"/>
</dbReference>
<dbReference type="InterPro" id="IPR045053">
    <property type="entry name" value="MAN-like"/>
</dbReference>
<dbReference type="PROSITE" id="PS51257">
    <property type="entry name" value="PROKAR_LIPOPROTEIN"/>
    <property type="match status" value="1"/>
</dbReference>
<reference evidence="14 15" key="1">
    <citation type="submission" date="2013-07" db="EMBL/GenBank/DDBJ databases">
        <authorList>
            <person name="Weinstock G."/>
            <person name="Sodergren E."/>
            <person name="Wylie T."/>
            <person name="Fulton L."/>
            <person name="Fulton R."/>
            <person name="Fronick C."/>
            <person name="O'Laughlin M."/>
            <person name="Godfrey J."/>
            <person name="Miner T."/>
            <person name="Herter B."/>
            <person name="Appelbaum E."/>
            <person name="Cordes M."/>
            <person name="Lek S."/>
            <person name="Wollam A."/>
            <person name="Pepin K.H."/>
            <person name="Palsikar V.B."/>
            <person name="Mitreva M."/>
            <person name="Wilson R.K."/>
        </authorList>
    </citation>
    <scope>NUCLEOTIDE SEQUENCE [LARGE SCALE GENOMIC DNA]</scope>
    <source>
        <strain evidence="14 15">ATCC 27760</strain>
    </source>
</reference>
<evidence type="ECO:0000256" key="5">
    <source>
        <dbReference type="ARBA" id="ARBA00022729"/>
    </source>
</evidence>
<dbReference type="AlphaFoldDB" id="U2LDB7"/>
<evidence type="ECO:0000313" key="14">
    <source>
        <dbReference type="EMBL" id="ERJ87469.1"/>
    </source>
</evidence>
<dbReference type="STRING" id="411473.RUMCAL_03339"/>
<dbReference type="InterPro" id="IPR017853">
    <property type="entry name" value="GH"/>
</dbReference>
<dbReference type="Proteomes" id="UP000016662">
    <property type="component" value="Unassembled WGS sequence"/>
</dbReference>
<evidence type="ECO:0000256" key="6">
    <source>
        <dbReference type="ARBA" id="ARBA00022801"/>
    </source>
</evidence>
<dbReference type="Gene3D" id="1.10.1330.10">
    <property type="entry name" value="Dockerin domain"/>
    <property type="match status" value="1"/>
</dbReference>
<evidence type="ECO:0000313" key="15">
    <source>
        <dbReference type="Proteomes" id="UP000016662"/>
    </source>
</evidence>
<dbReference type="InterPro" id="IPR005102">
    <property type="entry name" value="Carbo-bd_X2"/>
</dbReference>
<feature type="compositionally biased region" description="Low complexity" evidence="11">
    <location>
        <begin position="796"/>
        <end position="843"/>
    </location>
</feature>
<dbReference type="HOGENOM" id="CLU_286165_0_0_9"/>
<comment type="catalytic activity">
    <reaction evidence="1">
        <text>Random hydrolysis of (1-&gt;4)-beta-D-mannosidic linkages in mannans, galactomannans and glucomannans.</text>
        <dbReference type="EC" id="3.2.1.78"/>
    </reaction>
</comment>
<keyword evidence="9" id="KW-0326">Glycosidase</keyword>
<keyword evidence="7" id="KW-0136">Cellulose degradation</keyword>
<dbReference type="SUPFAM" id="SSF51445">
    <property type="entry name" value="(Trans)glycosidases"/>
    <property type="match status" value="1"/>
</dbReference>
<dbReference type="EMBL" id="AWVF01000443">
    <property type="protein sequence ID" value="ERJ87469.1"/>
    <property type="molecule type" value="Genomic_DNA"/>
</dbReference>
<evidence type="ECO:0000256" key="12">
    <source>
        <dbReference type="SAM" id="SignalP"/>
    </source>
</evidence>
<accession>U2LDB7</accession>
<evidence type="ECO:0000256" key="4">
    <source>
        <dbReference type="ARBA" id="ARBA00022525"/>
    </source>
</evidence>
<comment type="caution">
    <text evidence="14">The sequence shown here is derived from an EMBL/GenBank/DDBJ whole genome shotgun (WGS) entry which is preliminary data.</text>
</comment>
<keyword evidence="4" id="KW-0964">Secreted</keyword>
<comment type="subcellular location">
    <subcellularLocation>
        <location evidence="2">Secreted</location>
    </subcellularLocation>
</comment>
<dbReference type="InterPro" id="IPR013783">
    <property type="entry name" value="Ig-like_fold"/>
</dbReference>
<keyword evidence="8" id="KW-0119">Carbohydrate metabolism</keyword>
<name>U2LDB7_9FIRM</name>
<evidence type="ECO:0000256" key="2">
    <source>
        <dbReference type="ARBA" id="ARBA00004613"/>
    </source>
</evidence>
<feature type="chain" id="PRO_5004630154" description="mannan endo-1,4-beta-mannosidase" evidence="12">
    <location>
        <begin position="32"/>
        <end position="925"/>
    </location>
</feature>
<dbReference type="GO" id="GO:0016985">
    <property type="term" value="F:mannan endo-1,4-beta-mannosidase activity"/>
    <property type="evidence" value="ECO:0007669"/>
    <property type="project" value="TreeGrafter"/>
</dbReference>
<evidence type="ECO:0000256" key="8">
    <source>
        <dbReference type="ARBA" id="ARBA00023277"/>
    </source>
</evidence>
<dbReference type="Gene3D" id="2.60.40.10">
    <property type="entry name" value="Immunoglobulins"/>
    <property type="match status" value="2"/>
</dbReference>
<dbReference type="GO" id="GO:0008810">
    <property type="term" value="F:cellulase activity"/>
    <property type="evidence" value="ECO:0007669"/>
    <property type="project" value="InterPro"/>
</dbReference>
<dbReference type="Gene3D" id="2.60.120.430">
    <property type="entry name" value="Galactose-binding lectin"/>
    <property type="match status" value="1"/>
</dbReference>